<dbReference type="AlphaFoldDB" id="A0A4V1CN59"/>
<evidence type="ECO:0000313" key="3">
    <source>
        <dbReference type="Proteomes" id="UP000296469"/>
    </source>
</evidence>
<evidence type="ECO:0000259" key="1">
    <source>
        <dbReference type="Pfam" id="PF20058"/>
    </source>
</evidence>
<sequence>MHEWLAHAAAVLEVDPALVADLSDPVLDMVRDVAHGVVRPAGPMTAFLVGVVAGRAGAAGADLPGVEARVREALADVEDELRRRDGAH</sequence>
<dbReference type="EMBL" id="CP039291">
    <property type="protein sequence ID" value="QCB95305.1"/>
    <property type="molecule type" value="Genomic_DNA"/>
</dbReference>
<dbReference type="InterPro" id="IPR045598">
    <property type="entry name" value="DUF6457"/>
</dbReference>
<evidence type="ECO:0000313" key="2">
    <source>
        <dbReference type="EMBL" id="QCB95305.1"/>
    </source>
</evidence>
<dbReference type="Pfam" id="PF20058">
    <property type="entry name" value="DUF6457"/>
    <property type="match status" value="1"/>
</dbReference>
<gene>
    <name evidence="2" type="ORF">E5225_09435</name>
</gene>
<protein>
    <submittedName>
        <fullName evidence="2">Molybdopterin-guanine dinucleotide biosynthesis protein MobA</fullName>
    </submittedName>
</protein>
<accession>A0A4V1CN59</accession>
<feature type="domain" description="DUF6457" evidence="1">
    <location>
        <begin position="1"/>
        <end position="85"/>
    </location>
</feature>
<dbReference type="Proteomes" id="UP000296469">
    <property type="component" value="Chromosome"/>
</dbReference>
<name>A0A4V1CN59_9CELL</name>
<dbReference type="KEGG" id="celz:E5225_09435"/>
<organism evidence="2 3">
    <name type="scientific">Cellulomonas shaoxiangyii</name>
    <dbReference type="NCBI Taxonomy" id="2566013"/>
    <lineage>
        <taxon>Bacteria</taxon>
        <taxon>Bacillati</taxon>
        <taxon>Actinomycetota</taxon>
        <taxon>Actinomycetes</taxon>
        <taxon>Micrococcales</taxon>
        <taxon>Cellulomonadaceae</taxon>
        <taxon>Cellulomonas</taxon>
    </lineage>
</organism>
<reference evidence="2 3" key="1">
    <citation type="submission" date="2019-04" db="EMBL/GenBank/DDBJ databases">
        <title>Isolation and identification of Cellulomonas shaoxiangyii sp. Nov. isolated from feces of the Tibetan antelopes (Pantholops hodgsonii) in the Qinghai-Tibet plateau of China.</title>
        <authorList>
            <person name="Tian Z."/>
        </authorList>
    </citation>
    <scope>NUCLEOTIDE SEQUENCE [LARGE SCALE GENOMIC DNA]</scope>
    <source>
        <strain evidence="2 3">Z28</strain>
    </source>
</reference>
<keyword evidence="3" id="KW-1185">Reference proteome</keyword>
<proteinExistence type="predicted"/>
<dbReference type="OrthoDB" id="4735656at2"/>